<dbReference type="AlphaFoldDB" id="W0ADG7"/>
<evidence type="ECO:0000256" key="1">
    <source>
        <dbReference type="ARBA" id="ARBA00004196"/>
    </source>
</evidence>
<dbReference type="InterPro" id="IPR013766">
    <property type="entry name" value="Thioredoxin_domain"/>
</dbReference>
<name>W0ADG7_9SPHN</name>
<evidence type="ECO:0000313" key="7">
    <source>
        <dbReference type="Proteomes" id="UP000018851"/>
    </source>
</evidence>
<dbReference type="eggNOG" id="COG0526">
    <property type="taxonomic scope" value="Bacteria"/>
</dbReference>
<dbReference type="STRING" id="1123269.NX02_13250"/>
<dbReference type="PANTHER" id="PTHR42852">
    <property type="entry name" value="THIOL:DISULFIDE INTERCHANGE PROTEIN DSBE"/>
    <property type="match status" value="1"/>
</dbReference>
<evidence type="ECO:0000256" key="3">
    <source>
        <dbReference type="ARBA" id="ARBA00023157"/>
    </source>
</evidence>
<proteinExistence type="predicted"/>
<dbReference type="PANTHER" id="PTHR42852:SF6">
    <property type="entry name" value="THIOL:DISULFIDE INTERCHANGE PROTEIN DSBE"/>
    <property type="match status" value="1"/>
</dbReference>
<dbReference type="OrthoDB" id="9799347at2"/>
<keyword evidence="2" id="KW-0201">Cytochrome c-type biogenesis</keyword>
<dbReference type="GO" id="GO:0016491">
    <property type="term" value="F:oxidoreductase activity"/>
    <property type="evidence" value="ECO:0007669"/>
    <property type="project" value="InterPro"/>
</dbReference>
<dbReference type="Gene3D" id="3.40.30.10">
    <property type="entry name" value="Glutaredoxin"/>
    <property type="match status" value="1"/>
</dbReference>
<keyword evidence="4" id="KW-0676">Redox-active center</keyword>
<comment type="subcellular location">
    <subcellularLocation>
        <location evidence="1">Cell envelope</location>
    </subcellularLocation>
</comment>
<dbReference type="KEGG" id="ssan:NX02_13250"/>
<reference evidence="6 7" key="1">
    <citation type="submission" date="2013-07" db="EMBL/GenBank/DDBJ databases">
        <title>Completed genome of Sphingomonas sanxanigenens NX02.</title>
        <authorList>
            <person name="Ma T."/>
            <person name="Huang H."/>
            <person name="Wu M."/>
            <person name="Li X."/>
            <person name="Li G."/>
        </authorList>
    </citation>
    <scope>NUCLEOTIDE SEQUENCE [LARGE SCALE GENOMIC DNA]</scope>
    <source>
        <strain evidence="6 7">NX02</strain>
    </source>
</reference>
<dbReference type="PATRIC" id="fig|1123269.5.peg.2580"/>
<dbReference type="InterPro" id="IPR036249">
    <property type="entry name" value="Thioredoxin-like_sf"/>
</dbReference>
<organism evidence="6 7">
    <name type="scientific">Sphingomonas sanxanigenens DSM 19645 = NX02</name>
    <dbReference type="NCBI Taxonomy" id="1123269"/>
    <lineage>
        <taxon>Bacteria</taxon>
        <taxon>Pseudomonadati</taxon>
        <taxon>Pseudomonadota</taxon>
        <taxon>Alphaproteobacteria</taxon>
        <taxon>Sphingomonadales</taxon>
        <taxon>Sphingomonadaceae</taxon>
        <taxon>Sphingomonas</taxon>
    </lineage>
</organism>
<dbReference type="InterPro" id="IPR013740">
    <property type="entry name" value="Redoxin"/>
</dbReference>
<dbReference type="Pfam" id="PF08534">
    <property type="entry name" value="Redoxin"/>
    <property type="match status" value="1"/>
</dbReference>
<keyword evidence="3" id="KW-1015">Disulfide bond</keyword>
<dbReference type="RefSeq" id="WP_025292550.1">
    <property type="nucleotide sequence ID" value="NZ_CP006644.1"/>
</dbReference>
<dbReference type="HOGENOM" id="CLU_042529_19_0_5"/>
<dbReference type="PROSITE" id="PS51352">
    <property type="entry name" value="THIOREDOXIN_2"/>
    <property type="match status" value="1"/>
</dbReference>
<sequence length="175" mass="18882">MKRWVLWVPLALFVLFFGFVGYKLVNPGDTLITSKMIGKPMPRMQLPPGVAGRAAFATGSVPGGRPRLLNVFASWCVPCIAEAPVLMELKRQGIAIDGVAIRDRPEDVALFLGRNGDPYDRIGSDVDASLQLAIGSSGVPETFVVDSQGIIRFQHIGPIMPQDLPDVLTALGEAR</sequence>
<dbReference type="EMBL" id="CP006644">
    <property type="protein sequence ID" value="AHE54348.1"/>
    <property type="molecule type" value="Genomic_DNA"/>
</dbReference>
<accession>W0ADG7</accession>
<keyword evidence="7" id="KW-1185">Reference proteome</keyword>
<protein>
    <recommendedName>
        <fullName evidence="5">Thioredoxin domain-containing protein</fullName>
    </recommendedName>
</protein>
<gene>
    <name evidence="6" type="ORF">NX02_13250</name>
</gene>
<dbReference type="GO" id="GO:0030313">
    <property type="term" value="C:cell envelope"/>
    <property type="evidence" value="ECO:0007669"/>
    <property type="project" value="UniProtKB-SubCell"/>
</dbReference>
<evidence type="ECO:0000313" key="6">
    <source>
        <dbReference type="EMBL" id="AHE54348.1"/>
    </source>
</evidence>
<dbReference type="SUPFAM" id="SSF52833">
    <property type="entry name" value="Thioredoxin-like"/>
    <property type="match status" value="1"/>
</dbReference>
<dbReference type="InterPro" id="IPR050553">
    <property type="entry name" value="Thioredoxin_ResA/DsbE_sf"/>
</dbReference>
<evidence type="ECO:0000259" key="5">
    <source>
        <dbReference type="PROSITE" id="PS51352"/>
    </source>
</evidence>
<evidence type="ECO:0000256" key="2">
    <source>
        <dbReference type="ARBA" id="ARBA00022748"/>
    </source>
</evidence>
<dbReference type="Proteomes" id="UP000018851">
    <property type="component" value="Chromosome"/>
</dbReference>
<evidence type="ECO:0000256" key="4">
    <source>
        <dbReference type="ARBA" id="ARBA00023284"/>
    </source>
</evidence>
<feature type="domain" description="Thioredoxin" evidence="5">
    <location>
        <begin position="35"/>
        <end position="173"/>
    </location>
</feature>
<dbReference type="GO" id="GO:0017004">
    <property type="term" value="P:cytochrome complex assembly"/>
    <property type="evidence" value="ECO:0007669"/>
    <property type="project" value="UniProtKB-KW"/>
</dbReference>